<sequence>MIKSVVREHHWPPNIIKNLYLDKEDYQGLEYWYDDVKEVNDNLKKK</sequence>
<proteinExistence type="predicted"/>
<organism evidence="1">
    <name type="scientific">marine sediment metagenome</name>
    <dbReference type="NCBI Taxonomy" id="412755"/>
    <lineage>
        <taxon>unclassified sequences</taxon>
        <taxon>metagenomes</taxon>
        <taxon>ecological metagenomes</taxon>
    </lineage>
</organism>
<gene>
    <name evidence="1" type="ORF">LCGC14_0536740</name>
</gene>
<evidence type="ECO:0000313" key="1">
    <source>
        <dbReference type="EMBL" id="KKN59924.1"/>
    </source>
</evidence>
<protein>
    <submittedName>
        <fullName evidence="1">Uncharacterized protein</fullName>
    </submittedName>
</protein>
<comment type="caution">
    <text evidence="1">The sequence shown here is derived from an EMBL/GenBank/DDBJ whole genome shotgun (WGS) entry which is preliminary data.</text>
</comment>
<dbReference type="AlphaFoldDB" id="A0A0F9RYL2"/>
<reference evidence="1" key="1">
    <citation type="journal article" date="2015" name="Nature">
        <title>Complex archaea that bridge the gap between prokaryotes and eukaryotes.</title>
        <authorList>
            <person name="Spang A."/>
            <person name="Saw J.H."/>
            <person name="Jorgensen S.L."/>
            <person name="Zaremba-Niedzwiedzka K."/>
            <person name="Martijn J."/>
            <person name="Lind A.E."/>
            <person name="van Eijk R."/>
            <person name="Schleper C."/>
            <person name="Guy L."/>
            <person name="Ettema T.J."/>
        </authorList>
    </citation>
    <scope>NUCLEOTIDE SEQUENCE</scope>
</reference>
<accession>A0A0F9RYL2</accession>
<name>A0A0F9RYL2_9ZZZZ</name>
<dbReference type="EMBL" id="LAZR01000710">
    <property type="protein sequence ID" value="KKN59924.1"/>
    <property type="molecule type" value="Genomic_DNA"/>
</dbReference>